<accession>A0A1L8CYQ1</accession>
<dbReference type="GO" id="GO:0015934">
    <property type="term" value="C:large ribosomal subunit"/>
    <property type="evidence" value="ECO:0007669"/>
    <property type="project" value="InterPro"/>
</dbReference>
<comment type="function">
    <text evidence="5">Forms part of the ribosomal stalk, playing a central role in the interaction of the ribosome with GTP-bound translation factors.</text>
</comment>
<comment type="subunit">
    <text evidence="5">Part of the ribosomal stalk of the 50S ribosomal subunit. The N-terminus interacts with L11 and the large rRNA to form the base of the stalk. The C-terminus forms an elongated spine to which L12 dimers bind in a sequential fashion forming a multimeric L10(L12)X complex.</text>
</comment>
<dbReference type="Pfam" id="PF00466">
    <property type="entry name" value="Ribosomal_L10"/>
    <property type="match status" value="1"/>
</dbReference>
<proteinExistence type="inferred from homology"/>
<dbReference type="Proteomes" id="UP000187485">
    <property type="component" value="Unassembled WGS sequence"/>
</dbReference>
<evidence type="ECO:0000313" key="6">
    <source>
        <dbReference type="EMBL" id="GAV24023.1"/>
    </source>
</evidence>
<sequence>MKPIIEQKAKVVAEIEEMINSSQVAILVDYRGLTVAEMTELRRKLREKGAEIKVVKNTLTKRAITNLGISGLDAFLEGPTALTVAKEDPAAAAKVLFDFAKAHSKLEIKAGILDKAVLEKDQLKALADLPSRDVLLAKVLGGMQAPLYGFAGALAGVLRKFVYALEAIRKQKAGEQ</sequence>
<keyword evidence="5" id="KW-0694">RNA-binding</keyword>
<dbReference type="AlphaFoldDB" id="A0A1L8CYQ1"/>
<keyword evidence="3 5" id="KW-0687">Ribonucleoprotein</keyword>
<reference evidence="7" key="1">
    <citation type="submission" date="2016-12" db="EMBL/GenBank/DDBJ databases">
        <title>Draft Genome Sequences od Carboxydothermus pertinax and islandicus, Hydrogenogenic Carboxydotrophic Bacteria.</title>
        <authorList>
            <person name="Fukuyama Y."/>
            <person name="Ohmae K."/>
            <person name="Yoneda Y."/>
            <person name="Yoshida T."/>
            <person name="Sako Y."/>
        </authorList>
    </citation>
    <scope>NUCLEOTIDE SEQUENCE [LARGE SCALE GENOMIC DNA]</scope>
    <source>
        <strain evidence="7">Ug1</strain>
    </source>
</reference>
<dbReference type="InterPro" id="IPR022973">
    <property type="entry name" value="Ribosomal_uL10_bac"/>
</dbReference>
<dbReference type="GO" id="GO:0070180">
    <property type="term" value="F:large ribosomal subunit rRNA binding"/>
    <property type="evidence" value="ECO:0007669"/>
    <property type="project" value="UniProtKB-UniRule"/>
</dbReference>
<dbReference type="OrthoDB" id="9808307at2"/>
<comment type="caution">
    <text evidence="6">The sequence shown here is derived from an EMBL/GenBank/DDBJ whole genome shotgun (WGS) entry which is preliminary data.</text>
</comment>
<keyword evidence="5" id="KW-0699">rRNA-binding</keyword>
<dbReference type="InterPro" id="IPR001790">
    <property type="entry name" value="Ribosomal_uL10"/>
</dbReference>
<dbReference type="SUPFAM" id="SSF160369">
    <property type="entry name" value="Ribosomal protein L10-like"/>
    <property type="match status" value="1"/>
</dbReference>
<protein>
    <recommendedName>
        <fullName evidence="4 5">Large ribosomal subunit protein uL10</fullName>
    </recommendedName>
</protein>
<gene>
    <name evidence="5" type="primary">rplJ</name>
    <name evidence="6" type="ORF">cpu_25330</name>
</gene>
<dbReference type="InterPro" id="IPR002363">
    <property type="entry name" value="Ribosomal_uL10_CS_bac"/>
</dbReference>
<evidence type="ECO:0000256" key="2">
    <source>
        <dbReference type="ARBA" id="ARBA00022980"/>
    </source>
</evidence>
<evidence type="ECO:0000256" key="4">
    <source>
        <dbReference type="ARBA" id="ARBA00035202"/>
    </source>
</evidence>
<dbReference type="CDD" id="cd05797">
    <property type="entry name" value="Ribosomal_L10"/>
    <property type="match status" value="1"/>
</dbReference>
<dbReference type="GO" id="GO:0006412">
    <property type="term" value="P:translation"/>
    <property type="evidence" value="ECO:0007669"/>
    <property type="project" value="UniProtKB-UniRule"/>
</dbReference>
<dbReference type="InterPro" id="IPR047865">
    <property type="entry name" value="Ribosomal_uL10_bac_type"/>
</dbReference>
<organism evidence="6 7">
    <name type="scientific">Carboxydothermus pertinax</name>
    <dbReference type="NCBI Taxonomy" id="870242"/>
    <lineage>
        <taxon>Bacteria</taxon>
        <taxon>Bacillati</taxon>
        <taxon>Bacillota</taxon>
        <taxon>Clostridia</taxon>
        <taxon>Thermoanaerobacterales</taxon>
        <taxon>Thermoanaerobacteraceae</taxon>
        <taxon>Carboxydothermus</taxon>
    </lineage>
</organism>
<dbReference type="Gene3D" id="6.10.250.290">
    <property type="match status" value="1"/>
</dbReference>
<evidence type="ECO:0000256" key="3">
    <source>
        <dbReference type="ARBA" id="ARBA00023274"/>
    </source>
</evidence>
<comment type="similarity">
    <text evidence="1 5">Belongs to the universal ribosomal protein uL10 family.</text>
</comment>
<dbReference type="InterPro" id="IPR043141">
    <property type="entry name" value="Ribosomal_uL10-like_sf"/>
</dbReference>
<dbReference type="EMBL" id="BDJK01000076">
    <property type="protein sequence ID" value="GAV24023.1"/>
    <property type="molecule type" value="Genomic_DNA"/>
</dbReference>
<evidence type="ECO:0000256" key="1">
    <source>
        <dbReference type="ARBA" id="ARBA00008889"/>
    </source>
</evidence>
<dbReference type="RefSeq" id="WP_075860411.1">
    <property type="nucleotide sequence ID" value="NZ_BDJK01000076.1"/>
</dbReference>
<dbReference type="PROSITE" id="PS01109">
    <property type="entry name" value="RIBOSOMAL_L10"/>
    <property type="match status" value="1"/>
</dbReference>
<keyword evidence="2 5" id="KW-0689">Ribosomal protein</keyword>
<dbReference type="Gene3D" id="3.30.70.1730">
    <property type="match status" value="1"/>
</dbReference>
<dbReference type="PANTHER" id="PTHR11560">
    <property type="entry name" value="39S RIBOSOMAL PROTEIN L10, MITOCHONDRIAL"/>
    <property type="match status" value="1"/>
</dbReference>
<evidence type="ECO:0000256" key="5">
    <source>
        <dbReference type="HAMAP-Rule" id="MF_00362"/>
    </source>
</evidence>
<name>A0A1L8CYQ1_9THEO</name>
<dbReference type="HAMAP" id="MF_00362">
    <property type="entry name" value="Ribosomal_uL10"/>
    <property type="match status" value="1"/>
</dbReference>
<dbReference type="NCBIfam" id="NF000955">
    <property type="entry name" value="PRK00099.1-1"/>
    <property type="match status" value="1"/>
</dbReference>
<evidence type="ECO:0000313" key="7">
    <source>
        <dbReference type="Proteomes" id="UP000187485"/>
    </source>
</evidence>
<dbReference type="GO" id="GO:0003735">
    <property type="term" value="F:structural constituent of ribosome"/>
    <property type="evidence" value="ECO:0007669"/>
    <property type="project" value="InterPro"/>
</dbReference>
<dbReference type="STRING" id="870242.cpu_25330"/>
<keyword evidence="7" id="KW-1185">Reference proteome</keyword>